<evidence type="ECO:0000313" key="8">
    <source>
        <dbReference type="EMBL" id="KAK4884440.1"/>
    </source>
</evidence>
<dbReference type="Pfam" id="PF00501">
    <property type="entry name" value="AMP-binding"/>
    <property type="match status" value="1"/>
</dbReference>
<dbReference type="AlphaFoldDB" id="A0AAN7PAF2"/>
<feature type="domain" description="AMP-dependent synthetase/ligase" evidence="6">
    <location>
        <begin position="28"/>
        <end position="390"/>
    </location>
</feature>
<dbReference type="PROSITE" id="PS00455">
    <property type="entry name" value="AMP_BINDING"/>
    <property type="match status" value="1"/>
</dbReference>
<evidence type="ECO:0000313" key="9">
    <source>
        <dbReference type="Proteomes" id="UP001353858"/>
    </source>
</evidence>
<dbReference type="CDD" id="cd05911">
    <property type="entry name" value="Firefly_Luc_like"/>
    <property type="match status" value="1"/>
</dbReference>
<keyword evidence="5" id="KW-0812">Transmembrane</keyword>
<organism evidence="8 9">
    <name type="scientific">Aquatica leii</name>
    <dbReference type="NCBI Taxonomy" id="1421715"/>
    <lineage>
        <taxon>Eukaryota</taxon>
        <taxon>Metazoa</taxon>
        <taxon>Ecdysozoa</taxon>
        <taxon>Arthropoda</taxon>
        <taxon>Hexapoda</taxon>
        <taxon>Insecta</taxon>
        <taxon>Pterygota</taxon>
        <taxon>Neoptera</taxon>
        <taxon>Endopterygota</taxon>
        <taxon>Coleoptera</taxon>
        <taxon>Polyphaga</taxon>
        <taxon>Elateriformia</taxon>
        <taxon>Elateroidea</taxon>
        <taxon>Lampyridae</taxon>
        <taxon>Luciolinae</taxon>
        <taxon>Aquatica</taxon>
    </lineage>
</organism>
<evidence type="ECO:0000256" key="2">
    <source>
        <dbReference type="ARBA" id="ARBA00006432"/>
    </source>
</evidence>
<name>A0AAN7PAF2_9COLE</name>
<protein>
    <submittedName>
        <fullName evidence="8">Uncharacterized protein</fullName>
    </submittedName>
</protein>
<reference evidence="9" key="1">
    <citation type="submission" date="2023-01" db="EMBL/GenBank/DDBJ databases">
        <title>Key to firefly adult light organ development and bioluminescence: homeobox transcription factors regulate luciferase expression and transportation to peroxisome.</title>
        <authorList>
            <person name="Fu X."/>
        </authorList>
    </citation>
    <scope>NUCLEOTIDE SEQUENCE [LARGE SCALE GENOMIC DNA]</scope>
</reference>
<proteinExistence type="inferred from homology"/>
<dbReference type="SUPFAM" id="SSF56801">
    <property type="entry name" value="Acetyl-CoA synthetase-like"/>
    <property type="match status" value="1"/>
</dbReference>
<evidence type="ECO:0000256" key="3">
    <source>
        <dbReference type="ARBA" id="ARBA00022598"/>
    </source>
</evidence>
<dbReference type="Proteomes" id="UP001353858">
    <property type="component" value="Unassembled WGS sequence"/>
</dbReference>
<dbReference type="GO" id="GO:0005777">
    <property type="term" value="C:peroxisome"/>
    <property type="evidence" value="ECO:0007669"/>
    <property type="project" value="UniProtKB-SubCell"/>
</dbReference>
<dbReference type="InterPro" id="IPR020845">
    <property type="entry name" value="AMP-binding_CS"/>
</dbReference>
<comment type="subcellular location">
    <subcellularLocation>
        <location evidence="1">Peroxisome</location>
    </subcellularLocation>
</comment>
<feature type="transmembrane region" description="Helical" evidence="5">
    <location>
        <begin position="84"/>
        <end position="101"/>
    </location>
</feature>
<evidence type="ECO:0000256" key="1">
    <source>
        <dbReference type="ARBA" id="ARBA00004275"/>
    </source>
</evidence>
<dbReference type="Pfam" id="PF13193">
    <property type="entry name" value="AMP-binding_C"/>
    <property type="match status" value="1"/>
</dbReference>
<dbReference type="InterPro" id="IPR000873">
    <property type="entry name" value="AMP-dep_synth/lig_dom"/>
</dbReference>
<evidence type="ECO:0000256" key="4">
    <source>
        <dbReference type="ARBA" id="ARBA00023140"/>
    </source>
</evidence>
<keyword evidence="5" id="KW-1133">Transmembrane helix</keyword>
<dbReference type="PANTHER" id="PTHR24096:SF149">
    <property type="entry name" value="AMP-BINDING DOMAIN-CONTAINING PROTEIN-RELATED"/>
    <property type="match status" value="1"/>
</dbReference>
<comment type="caution">
    <text evidence="8">The sequence shown here is derived from an EMBL/GenBank/DDBJ whole genome shotgun (WGS) entry which is preliminary data.</text>
</comment>
<dbReference type="FunFam" id="3.30.300.30:FF:000007">
    <property type="entry name" value="4-coumarate--CoA ligase 2"/>
    <property type="match status" value="1"/>
</dbReference>
<keyword evidence="3" id="KW-0436">Ligase</keyword>
<dbReference type="Gene3D" id="3.30.300.30">
    <property type="match status" value="1"/>
</dbReference>
<dbReference type="PANTHER" id="PTHR24096">
    <property type="entry name" value="LONG-CHAIN-FATTY-ACID--COA LIGASE"/>
    <property type="match status" value="1"/>
</dbReference>
<dbReference type="InterPro" id="IPR025110">
    <property type="entry name" value="AMP-bd_C"/>
</dbReference>
<feature type="transmembrane region" description="Helical" evidence="5">
    <location>
        <begin position="226"/>
        <end position="247"/>
    </location>
</feature>
<gene>
    <name evidence="8" type="ORF">RN001_000711</name>
</gene>
<evidence type="ECO:0000256" key="5">
    <source>
        <dbReference type="SAM" id="Phobius"/>
    </source>
</evidence>
<dbReference type="GO" id="GO:0016405">
    <property type="term" value="F:CoA-ligase activity"/>
    <property type="evidence" value="ECO:0007669"/>
    <property type="project" value="TreeGrafter"/>
</dbReference>
<comment type="similarity">
    <text evidence="2">Belongs to the ATP-dependent AMP-binding enzyme family.</text>
</comment>
<dbReference type="InterPro" id="IPR045851">
    <property type="entry name" value="AMP-bd_C_sf"/>
</dbReference>
<keyword evidence="9" id="KW-1185">Reference proteome</keyword>
<dbReference type="Gene3D" id="3.40.50.980">
    <property type="match status" value="2"/>
</dbReference>
<evidence type="ECO:0000259" key="7">
    <source>
        <dbReference type="Pfam" id="PF13193"/>
    </source>
</evidence>
<evidence type="ECO:0000259" key="6">
    <source>
        <dbReference type="Pfam" id="PF00501"/>
    </source>
</evidence>
<dbReference type="Gene3D" id="2.30.38.10">
    <property type="entry name" value="Luciferase, Domain 3"/>
    <property type="match status" value="1"/>
</dbReference>
<feature type="domain" description="AMP-binding enzyme C-terminal" evidence="7">
    <location>
        <begin position="442"/>
        <end position="518"/>
    </location>
</feature>
<dbReference type="EMBL" id="JARPUR010000001">
    <property type="protein sequence ID" value="KAK4884440.1"/>
    <property type="molecule type" value="Genomic_DNA"/>
</dbReference>
<keyword evidence="4" id="KW-0576">Peroxisome</keyword>
<accession>A0AAN7PAF2</accession>
<keyword evidence="5" id="KW-0472">Membrane</keyword>
<sequence>MIGEHIVYGPKPVISISRASLGIIFYNHFKKNPDDVALSDPVRNLIIKNKDIIKNSCLLALKLKQFNLDENEVIGISIGNEPEFLYIVLASLFLGLTVTAFNPRYKFSEISNCINISKPKIMFCSSAVAKIISKIDDVKKIIIVNSTELENNFESFESFISNNVSEENFEEFESISVDVNKKVAFILYSSGTTGFPKGVCLTHKNVNALIACALDYRYKERYSGQATAAILPFFHAAGLFIALLNLMHRKEIVLLKYFDPHLFLKTLQDKKIETIQGVPSIAIFLAKSPLVDEYKLSLKHITNGSSFLSPKIARKLINRFKLSIFWQGFGMTELTCGVTSSTSSNDKFGSCGQLYPYMSSKVIDPNTGKTLGPLETGELCFKGPLVMKGYKNNEIATRETIDKDGWLHTGDAGYYDQDGYLFIVDRIKELIKYKGFQVSPLELEAVLITHSKILDAAVIGVPNKETGQLPLAFIVKQPNESLTETEVQEFIAGQVSSAKKLRGGVIFVKELPKTASGKNSRHELKNMLKNKL</sequence>